<comment type="similarity">
    <text evidence="1">Belongs to the argonaute family.</text>
</comment>
<organism evidence="4 5">
    <name type="scientific">Haemonchus contortus</name>
    <name type="common">Barber pole worm</name>
    <dbReference type="NCBI Taxonomy" id="6289"/>
    <lineage>
        <taxon>Eukaryota</taxon>
        <taxon>Metazoa</taxon>
        <taxon>Ecdysozoa</taxon>
        <taxon>Nematoda</taxon>
        <taxon>Chromadorea</taxon>
        <taxon>Rhabditida</taxon>
        <taxon>Rhabditina</taxon>
        <taxon>Rhabditomorpha</taxon>
        <taxon>Strongyloidea</taxon>
        <taxon>Trichostrongylidae</taxon>
        <taxon>Haemonchus</taxon>
    </lineage>
</organism>
<dbReference type="SMART" id="SM00949">
    <property type="entry name" value="PAZ"/>
    <property type="match status" value="1"/>
</dbReference>
<dbReference type="PROSITE" id="PS50822">
    <property type="entry name" value="PIWI"/>
    <property type="match status" value="1"/>
</dbReference>
<dbReference type="SMART" id="SM00950">
    <property type="entry name" value="Piwi"/>
    <property type="match status" value="1"/>
</dbReference>
<dbReference type="InterPro" id="IPR036397">
    <property type="entry name" value="RNaseH_sf"/>
</dbReference>
<dbReference type="OrthoDB" id="9981668at2759"/>
<dbReference type="PANTHER" id="PTHR22891">
    <property type="entry name" value="EUKARYOTIC TRANSLATION INITIATION FACTOR 2C"/>
    <property type="match status" value="1"/>
</dbReference>
<accession>A0A6F7NMM7</accession>
<dbReference type="Proteomes" id="UP000025227">
    <property type="component" value="Unplaced"/>
</dbReference>
<keyword evidence="4" id="KW-1185">Reference proteome</keyword>
<dbReference type="Gene3D" id="3.30.420.10">
    <property type="entry name" value="Ribonuclease H-like superfamily/Ribonuclease H"/>
    <property type="match status" value="1"/>
</dbReference>
<dbReference type="Pfam" id="PF02170">
    <property type="entry name" value="PAZ"/>
    <property type="match status" value="1"/>
</dbReference>
<dbReference type="WBParaSite" id="HCON_00004060-00002">
    <property type="protein sequence ID" value="HCON_00004060-00002"/>
    <property type="gene ID" value="HCON_00004060"/>
</dbReference>
<dbReference type="InterPro" id="IPR012337">
    <property type="entry name" value="RNaseH-like_sf"/>
</dbReference>
<name>A0A6F7NMM7_HAECO</name>
<proteinExistence type="inferred from homology"/>
<protein>
    <submittedName>
        <fullName evidence="5">PAZ domain-containing protein</fullName>
    </submittedName>
</protein>
<dbReference type="Pfam" id="PF16488">
    <property type="entry name" value="ArgoL2"/>
    <property type="match status" value="1"/>
</dbReference>
<evidence type="ECO:0000313" key="4">
    <source>
        <dbReference type="Proteomes" id="UP000025227"/>
    </source>
</evidence>
<evidence type="ECO:0000313" key="5">
    <source>
        <dbReference type="WBParaSite" id="HCON_00004060-00002"/>
    </source>
</evidence>
<evidence type="ECO:0000259" key="3">
    <source>
        <dbReference type="PROSITE" id="PS50822"/>
    </source>
</evidence>
<dbReference type="SUPFAM" id="SSF101690">
    <property type="entry name" value="PAZ domain"/>
    <property type="match status" value="1"/>
</dbReference>
<dbReference type="GO" id="GO:0003723">
    <property type="term" value="F:RNA binding"/>
    <property type="evidence" value="ECO:0007669"/>
    <property type="project" value="InterPro"/>
</dbReference>
<dbReference type="PROSITE" id="PS50821">
    <property type="entry name" value="PAZ"/>
    <property type="match status" value="1"/>
</dbReference>
<dbReference type="InterPro" id="IPR036085">
    <property type="entry name" value="PAZ_dom_sf"/>
</dbReference>
<feature type="domain" description="Piwi" evidence="3">
    <location>
        <begin position="559"/>
        <end position="873"/>
    </location>
</feature>
<dbReference type="SUPFAM" id="SSF53098">
    <property type="entry name" value="Ribonuclease H-like"/>
    <property type="match status" value="1"/>
</dbReference>
<dbReference type="CDD" id="cd02846">
    <property type="entry name" value="PAZ_argonaute_like"/>
    <property type="match status" value="1"/>
</dbReference>
<dbReference type="InterPro" id="IPR032472">
    <property type="entry name" value="ArgoL2"/>
</dbReference>
<evidence type="ECO:0000259" key="2">
    <source>
        <dbReference type="PROSITE" id="PS50821"/>
    </source>
</evidence>
<sequence>MADQLGAGMKQLSVSTVALPEKRDPGSRGTKTEYLTNLTNINLKPNVPFYKYDVRMYIVYKGNDGREHLKELTKQTKDDFPEQERKIAAVGVFKYMCKNYKDVFPNDGALFYDRAAVLFSAQNELKLGGQERTLSIKPTANLVPAAGKDAAEVRVVIKKVTEGYQVTSNDLIKAVNIRDCERDKGMLEVLNIALSQKGYLETSQFVTYGTGVHYLFDHRALGFRDNELPSLMDGKYMGIGLTKSVKVLEGDGKKGSAYVVTDVTKGAFHIDEQSLLEKISQMSIFFDPRRGQSTFNVQAAMQPFNMKSILQLIKGLYVRTIYGKKKCFPIGNIASPANQISFETESGKATVEQYFKKHYNIQLKYPTLFTVSERHNPSTYYPVELLVVAPSQRVTLQQQTPDQVASMIKASATLPAVRIQQTKVMKDALGITSGNAKLSSAGISVEDSFTKVPGRVLPAPTIIYGGNQGIRPKDNCKWNGDQSKFIEPAQLTNWAVCATLTQNDSRRLKIGDYIARVEARCRLRGMQVERAAEIFDLKKQTFEGLREFYAAQKQKDRKYLMFITSDSIKQHDYIKLLEVEYQIVSQEVKGSKVDSVMFKNQNQTLDNVIAKINMKLGGVNYVVSLGPRMDDPVSKWLNDEARLFVGFEISNPPALSKMEIERGATYKMPSVLGWGANCAANPQHYLGDYKFIKARQSDMMGATLGELIVEILKKFKAATSRAPRHIVLYFSGISEGQFSLVTDTYVRAIRTGIKSLSEAYNPNVTALAVSKDHNERLYKSKIVGERATDQNIPPGTVVDTKIVSPVINEFYLNAHSAFQGTAKTPKYSLLADDSNIPLDVIESMTHGLCYLHEIVTSTVSVPVPLIVADRCAKRGHNIFIANSGQGKAAVSSIEEANERLTNHGELQKVRYNA</sequence>
<dbReference type="AlphaFoldDB" id="A0A6F7NMM7"/>
<dbReference type="Pfam" id="PF02171">
    <property type="entry name" value="Piwi"/>
    <property type="match status" value="1"/>
</dbReference>
<reference evidence="5" key="1">
    <citation type="submission" date="2020-12" db="UniProtKB">
        <authorList>
            <consortium name="WormBaseParasite"/>
        </authorList>
    </citation>
    <scope>IDENTIFICATION</scope>
    <source>
        <strain evidence="5">MHco3</strain>
    </source>
</reference>
<dbReference type="Gene3D" id="3.40.50.2300">
    <property type="match status" value="1"/>
</dbReference>
<evidence type="ECO:0000256" key="1">
    <source>
        <dbReference type="RuleBase" id="RU361178"/>
    </source>
</evidence>
<dbReference type="Gene3D" id="2.170.260.10">
    <property type="entry name" value="paz domain"/>
    <property type="match status" value="1"/>
</dbReference>
<dbReference type="InterPro" id="IPR003100">
    <property type="entry name" value="PAZ_dom"/>
</dbReference>
<feature type="domain" description="PAZ" evidence="2">
    <location>
        <begin position="293"/>
        <end position="390"/>
    </location>
</feature>
<dbReference type="InterPro" id="IPR003165">
    <property type="entry name" value="Piwi"/>
</dbReference>